<evidence type="ECO:0000256" key="6">
    <source>
        <dbReference type="ARBA" id="ARBA00023118"/>
    </source>
</evidence>
<keyword evidence="2" id="KW-1003">Cell membrane</keyword>
<proteinExistence type="predicted"/>
<feature type="transmembrane region" description="Helical" evidence="8">
    <location>
        <begin position="177"/>
        <end position="198"/>
    </location>
</feature>
<reference evidence="10 11" key="1">
    <citation type="submission" date="2016-05" db="EMBL/GenBank/DDBJ databases">
        <title>Bacillus thuringiensis and Bacillus weihenstephanensis as novel biocontrol agents of wilt causing Verticillium species.</title>
        <authorList>
            <person name="Hollensteiner J."/>
            <person name="Wemheuer F."/>
            <person name="Harting R."/>
            <person name="Kolarzyk A."/>
            <person name="Diaz-Valerio S."/>
            <person name="Poehlein A."/>
            <person name="Brzuszkiewicz E."/>
            <person name="Nesemann K."/>
            <person name="Braus-Stromeyer S."/>
            <person name="Braus G."/>
            <person name="Daniel R."/>
            <person name="Liesegang H."/>
        </authorList>
    </citation>
    <scope>NUCLEOTIDE SEQUENCE [LARGE SCALE GENOMIC DNA]</scope>
    <source>
        <strain evidence="10 11">GOE8</strain>
    </source>
</reference>
<keyword evidence="5 8" id="KW-1133">Transmembrane helix</keyword>
<dbReference type="InterPro" id="IPR043760">
    <property type="entry name" value="PycTM_dom"/>
</dbReference>
<dbReference type="EMBL" id="LXLT01000067">
    <property type="protein sequence ID" value="OFD71845.1"/>
    <property type="molecule type" value="Genomic_DNA"/>
</dbReference>
<evidence type="ECO:0000256" key="8">
    <source>
        <dbReference type="SAM" id="Phobius"/>
    </source>
</evidence>
<sequence>MAEEKKENKNRLDFLYKAIDDTQNTIRFTDTKAGAVVVFWTLVLNIILRKDLNWYLSVLTTNNWVEQLVVVILTVTLIYFFAKSVWMVYMTLVPRINPREHIDTTDFDAQHLFFLSETVPGIEGKYLYSNYGNPKMKISAKEYYDKLTNLDSEGVEKELIIELQKVSYIRNVKLARANVAITSVVYSLITATLLLLYLTGNKFFTQ</sequence>
<keyword evidence="4" id="KW-0547">Nucleotide-binding</keyword>
<dbReference type="AlphaFoldDB" id="A0A1E8B076"/>
<dbReference type="Pfam" id="PF18967">
    <property type="entry name" value="PycTM"/>
    <property type="match status" value="1"/>
</dbReference>
<gene>
    <name evidence="10" type="ORF">BWGOE8_51150</name>
</gene>
<evidence type="ECO:0000256" key="2">
    <source>
        <dbReference type="ARBA" id="ARBA00022475"/>
    </source>
</evidence>
<evidence type="ECO:0000259" key="9">
    <source>
        <dbReference type="Pfam" id="PF18967"/>
    </source>
</evidence>
<organism evidence="10 11">
    <name type="scientific">Bacillus mycoides</name>
    <dbReference type="NCBI Taxonomy" id="1405"/>
    <lineage>
        <taxon>Bacteria</taxon>
        <taxon>Bacillati</taxon>
        <taxon>Bacillota</taxon>
        <taxon>Bacilli</taxon>
        <taxon>Bacillales</taxon>
        <taxon>Bacillaceae</taxon>
        <taxon>Bacillus</taxon>
        <taxon>Bacillus cereus group</taxon>
    </lineage>
</organism>
<feature type="transmembrane region" description="Helical" evidence="8">
    <location>
        <begin position="31"/>
        <end position="48"/>
    </location>
</feature>
<evidence type="ECO:0000256" key="4">
    <source>
        <dbReference type="ARBA" id="ARBA00022741"/>
    </source>
</evidence>
<keyword evidence="7 8" id="KW-0472">Membrane</keyword>
<dbReference type="Proteomes" id="UP000175706">
    <property type="component" value="Unassembled WGS sequence"/>
</dbReference>
<dbReference type="PATRIC" id="fig|86662.25.peg.5246"/>
<name>A0A1E8B076_BACMY</name>
<dbReference type="RefSeq" id="WP_070145434.1">
    <property type="nucleotide sequence ID" value="NZ_LXLT01000067.1"/>
</dbReference>
<evidence type="ECO:0000256" key="1">
    <source>
        <dbReference type="ARBA" id="ARBA00004236"/>
    </source>
</evidence>
<feature type="domain" description="Pycsar effector protein" evidence="9">
    <location>
        <begin position="15"/>
        <end position="198"/>
    </location>
</feature>
<feature type="transmembrane region" description="Helical" evidence="8">
    <location>
        <begin position="68"/>
        <end position="89"/>
    </location>
</feature>
<evidence type="ECO:0000256" key="5">
    <source>
        <dbReference type="ARBA" id="ARBA00022989"/>
    </source>
</evidence>
<evidence type="ECO:0000256" key="7">
    <source>
        <dbReference type="ARBA" id="ARBA00023136"/>
    </source>
</evidence>
<evidence type="ECO:0000313" key="11">
    <source>
        <dbReference type="Proteomes" id="UP000175706"/>
    </source>
</evidence>
<comment type="caution">
    <text evidence="10">The sequence shown here is derived from an EMBL/GenBank/DDBJ whole genome shotgun (WGS) entry which is preliminary data.</text>
</comment>
<keyword evidence="3 8" id="KW-0812">Transmembrane</keyword>
<evidence type="ECO:0000313" key="10">
    <source>
        <dbReference type="EMBL" id="OFD71845.1"/>
    </source>
</evidence>
<comment type="subcellular location">
    <subcellularLocation>
        <location evidence="1">Cell membrane</location>
    </subcellularLocation>
</comment>
<evidence type="ECO:0000256" key="3">
    <source>
        <dbReference type="ARBA" id="ARBA00022692"/>
    </source>
</evidence>
<protein>
    <recommendedName>
        <fullName evidence="9">Pycsar effector protein domain-containing protein</fullName>
    </recommendedName>
</protein>
<accession>A0A1E8B076</accession>
<keyword evidence="6" id="KW-0051">Antiviral defense</keyword>